<keyword evidence="2" id="KW-0479">Metal-binding</keyword>
<feature type="region of interest" description="Disordered" evidence="6">
    <location>
        <begin position="140"/>
        <end position="165"/>
    </location>
</feature>
<protein>
    <recommendedName>
        <fullName evidence="7">Arf-GAP domain-containing protein</fullName>
    </recommendedName>
</protein>
<dbReference type="FunFam" id="1.10.220.150:FF:000009">
    <property type="entry name" value="stromal membrane-associated protein 1 isoform X1"/>
    <property type="match status" value="1"/>
</dbReference>
<dbReference type="SMART" id="SM00105">
    <property type="entry name" value="ArfGap"/>
    <property type="match status" value="1"/>
</dbReference>
<dbReference type="PROSITE" id="PS50115">
    <property type="entry name" value="ARFGAP"/>
    <property type="match status" value="1"/>
</dbReference>
<dbReference type="PRINTS" id="PR00405">
    <property type="entry name" value="REVINTRACTNG"/>
</dbReference>
<keyword evidence="9" id="KW-1185">Reference proteome</keyword>
<accession>A0A9Q0FLW9</accession>
<dbReference type="Gene3D" id="1.10.220.150">
    <property type="entry name" value="Arf GTPase activating protein"/>
    <property type="match status" value="1"/>
</dbReference>
<dbReference type="AlphaFoldDB" id="A0A9Q0FLW9"/>
<evidence type="ECO:0000256" key="4">
    <source>
        <dbReference type="ARBA" id="ARBA00022833"/>
    </source>
</evidence>
<dbReference type="PANTHER" id="PTHR46419">
    <property type="entry name" value="ADP-RIBOSYLATION FACTOR GTPASE-ACTIVATING PROTEIN AGD5"/>
    <property type="match status" value="1"/>
</dbReference>
<dbReference type="OrthoDB" id="844994at2759"/>
<name>A0A9Q0FLW9_9ROSI</name>
<evidence type="ECO:0000256" key="6">
    <source>
        <dbReference type="SAM" id="MobiDB-lite"/>
    </source>
</evidence>
<evidence type="ECO:0000256" key="1">
    <source>
        <dbReference type="ARBA" id="ARBA00022468"/>
    </source>
</evidence>
<feature type="region of interest" description="Disordered" evidence="6">
    <location>
        <begin position="312"/>
        <end position="387"/>
    </location>
</feature>
<dbReference type="GO" id="GO:0005096">
    <property type="term" value="F:GTPase activator activity"/>
    <property type="evidence" value="ECO:0007669"/>
    <property type="project" value="UniProtKB-KW"/>
</dbReference>
<evidence type="ECO:0000256" key="2">
    <source>
        <dbReference type="ARBA" id="ARBA00022723"/>
    </source>
</evidence>
<keyword evidence="3 5" id="KW-0863">Zinc-finger</keyword>
<comment type="caution">
    <text evidence="8">The sequence shown here is derived from an EMBL/GenBank/DDBJ whole genome shotgun (WGS) entry which is preliminary data.</text>
</comment>
<organism evidence="8 9">
    <name type="scientific">Turnera subulata</name>
    <dbReference type="NCBI Taxonomy" id="218843"/>
    <lineage>
        <taxon>Eukaryota</taxon>
        <taxon>Viridiplantae</taxon>
        <taxon>Streptophyta</taxon>
        <taxon>Embryophyta</taxon>
        <taxon>Tracheophyta</taxon>
        <taxon>Spermatophyta</taxon>
        <taxon>Magnoliopsida</taxon>
        <taxon>eudicotyledons</taxon>
        <taxon>Gunneridae</taxon>
        <taxon>Pentapetalae</taxon>
        <taxon>rosids</taxon>
        <taxon>fabids</taxon>
        <taxon>Malpighiales</taxon>
        <taxon>Passifloraceae</taxon>
        <taxon>Turnera</taxon>
    </lineage>
</organism>
<sequence>MNGKANVSKELNAKHIKILEGLLRLPENRDCADCKSKAPRWASVNLGIFICMQCSGIHRSLGVHISKVRSATLDTWLPEQIAFIQSMGNEKSNKFWEAELPPDYARVREGIEKFIRAKYVEKRWVPRDGKTELPSRMIADTASTNRPGGRNGEHRQMSHTSHASEERFIPRPRIAKDNNSAHKSFTSSPITLTQQVVPDTKPQESVQMAEPQVRTTELVRKNVSTTIVVEQPAVSKSALTKKDGSATPAEQLAMVTKAQLAKEADSTTPVATPSKVDYATELFHLLFMDDSGGIKSNTPAADDAWESFEPDNAKSTMERIDSSNTQSNLYAPLKKSPTDGNNNVVNPFDKSTMLSPLPIHQQQSHMSYQQQQFPRAPITKSNNGNIPATVYNNSSNAVHSSAPSWGGHQVPRIMYPTPDPRKQVQIGSQQMYSSWNSLNPQLSSVYRPAGAGAVSINGKTSLIAATPALHVPLTQAPGLYDFSSLTQGMFTKR</sequence>
<proteinExistence type="predicted"/>
<keyword evidence="4" id="KW-0862">Zinc</keyword>
<reference evidence="8" key="2">
    <citation type="journal article" date="2023" name="Plants (Basel)">
        <title>Annotation of the Turnera subulata (Passifloraceae) Draft Genome Reveals the S-Locus Evolved after the Divergence of Turneroideae from Passifloroideae in a Stepwise Manner.</title>
        <authorList>
            <person name="Henning P.M."/>
            <person name="Roalson E.H."/>
            <person name="Mir W."/>
            <person name="McCubbin A.G."/>
            <person name="Shore J.S."/>
        </authorList>
    </citation>
    <scope>NUCLEOTIDE SEQUENCE</scope>
    <source>
        <strain evidence="8">F60SS</strain>
    </source>
</reference>
<dbReference type="InterPro" id="IPR001164">
    <property type="entry name" value="ArfGAP_dom"/>
</dbReference>
<dbReference type="Pfam" id="PF01412">
    <property type="entry name" value="ArfGap"/>
    <property type="match status" value="1"/>
</dbReference>
<reference evidence="8" key="1">
    <citation type="submission" date="2022-02" db="EMBL/GenBank/DDBJ databases">
        <authorList>
            <person name="Henning P.M."/>
            <person name="McCubbin A.G."/>
            <person name="Shore J.S."/>
        </authorList>
    </citation>
    <scope>NUCLEOTIDE SEQUENCE</scope>
    <source>
        <strain evidence="8">F60SS</strain>
        <tissue evidence="8">Leaves</tissue>
    </source>
</reference>
<keyword evidence="1" id="KW-0343">GTPase activation</keyword>
<dbReference type="EMBL" id="JAKUCV010004830">
    <property type="protein sequence ID" value="KAJ4833907.1"/>
    <property type="molecule type" value="Genomic_DNA"/>
</dbReference>
<gene>
    <name evidence="8" type="ORF">Tsubulata_032941</name>
</gene>
<feature type="compositionally biased region" description="Low complexity" evidence="6">
    <location>
        <begin position="360"/>
        <end position="372"/>
    </location>
</feature>
<evidence type="ECO:0000313" key="8">
    <source>
        <dbReference type="EMBL" id="KAJ4833907.1"/>
    </source>
</evidence>
<evidence type="ECO:0000256" key="5">
    <source>
        <dbReference type="PROSITE-ProRule" id="PRU00288"/>
    </source>
</evidence>
<feature type="domain" description="Arf-GAP" evidence="7">
    <location>
        <begin position="16"/>
        <end position="132"/>
    </location>
</feature>
<dbReference type="SUPFAM" id="SSF57863">
    <property type="entry name" value="ArfGap/RecO-like zinc finger"/>
    <property type="match status" value="1"/>
</dbReference>
<dbReference type="GO" id="GO:0008270">
    <property type="term" value="F:zinc ion binding"/>
    <property type="evidence" value="ECO:0007669"/>
    <property type="project" value="UniProtKB-KW"/>
</dbReference>
<dbReference type="InterPro" id="IPR038508">
    <property type="entry name" value="ArfGAP_dom_sf"/>
</dbReference>
<evidence type="ECO:0000259" key="7">
    <source>
        <dbReference type="PROSITE" id="PS50115"/>
    </source>
</evidence>
<evidence type="ECO:0000256" key="3">
    <source>
        <dbReference type="ARBA" id="ARBA00022771"/>
    </source>
</evidence>
<dbReference type="InterPro" id="IPR037278">
    <property type="entry name" value="ARFGAP/RecO"/>
</dbReference>
<dbReference type="Proteomes" id="UP001141552">
    <property type="component" value="Unassembled WGS sequence"/>
</dbReference>
<dbReference type="InterPro" id="IPR044520">
    <property type="entry name" value="ARF_GAP_AGD5/15"/>
</dbReference>
<dbReference type="CDD" id="cd08204">
    <property type="entry name" value="ArfGap"/>
    <property type="match status" value="1"/>
</dbReference>
<evidence type="ECO:0000313" key="9">
    <source>
        <dbReference type="Proteomes" id="UP001141552"/>
    </source>
</evidence>
<dbReference type="PANTHER" id="PTHR46419:SF1">
    <property type="entry name" value="ARF-GAP DOMAIN-CONTAINING PROTEIN"/>
    <property type="match status" value="1"/>
</dbReference>
<feature type="compositionally biased region" description="Basic and acidic residues" evidence="6">
    <location>
        <begin position="151"/>
        <end position="165"/>
    </location>
</feature>